<feature type="compositionally biased region" description="Polar residues" evidence="9">
    <location>
        <begin position="388"/>
        <end position="409"/>
    </location>
</feature>
<feature type="compositionally biased region" description="Basic and acidic residues" evidence="9">
    <location>
        <begin position="1127"/>
        <end position="1138"/>
    </location>
</feature>
<gene>
    <name evidence="12" type="ORF">E3P99_01556</name>
</gene>
<feature type="transmembrane region" description="Helical" evidence="10">
    <location>
        <begin position="782"/>
        <end position="804"/>
    </location>
</feature>
<keyword evidence="4" id="KW-0597">Phosphoprotein</keyword>
<feature type="transmembrane region" description="Helical" evidence="10">
    <location>
        <begin position="740"/>
        <end position="762"/>
    </location>
</feature>
<protein>
    <recommendedName>
        <fullName evidence="11">Inhibitor of growth protein N-terminal histone-binding domain-containing protein</fullName>
    </recommendedName>
</protein>
<feature type="compositionally biased region" description="Polar residues" evidence="9">
    <location>
        <begin position="1032"/>
        <end position="1041"/>
    </location>
</feature>
<name>A0A4T0FPH9_9BASI</name>
<feature type="transmembrane region" description="Helical" evidence="10">
    <location>
        <begin position="623"/>
        <end position="649"/>
    </location>
</feature>
<feature type="domain" description="Inhibitor of growth protein N-terminal histone-binding" evidence="11">
    <location>
        <begin position="18"/>
        <end position="121"/>
    </location>
</feature>
<feature type="compositionally biased region" description="Low complexity" evidence="9">
    <location>
        <begin position="1043"/>
        <end position="1060"/>
    </location>
</feature>
<keyword evidence="3" id="KW-0813">Transport</keyword>
<evidence type="ECO:0000256" key="7">
    <source>
        <dbReference type="ARBA" id="ARBA00023065"/>
    </source>
</evidence>
<dbReference type="SUPFAM" id="SSF57903">
    <property type="entry name" value="FYVE/PHD zinc finger"/>
    <property type="match status" value="1"/>
</dbReference>
<keyword evidence="7" id="KW-0406">Ion transport</keyword>
<feature type="transmembrane region" description="Helical" evidence="10">
    <location>
        <begin position="847"/>
        <end position="868"/>
    </location>
</feature>
<dbReference type="PANTHER" id="PTHR31503">
    <property type="entry name" value="VACUOLAR CALCIUM ION TRANSPORTER"/>
    <property type="match status" value="1"/>
</dbReference>
<evidence type="ECO:0000256" key="8">
    <source>
        <dbReference type="ARBA" id="ARBA00023136"/>
    </source>
</evidence>
<dbReference type="Gene3D" id="6.10.140.1740">
    <property type="match status" value="1"/>
</dbReference>
<evidence type="ECO:0000256" key="10">
    <source>
        <dbReference type="SAM" id="Phobius"/>
    </source>
</evidence>
<feature type="transmembrane region" description="Helical" evidence="10">
    <location>
        <begin position="1246"/>
        <end position="1269"/>
    </location>
</feature>
<dbReference type="Pfam" id="PF01699">
    <property type="entry name" value="Na_Ca_ex"/>
    <property type="match status" value="2"/>
</dbReference>
<keyword evidence="13" id="KW-1185">Reference proteome</keyword>
<dbReference type="SMART" id="SM01408">
    <property type="entry name" value="ING"/>
    <property type="match status" value="1"/>
</dbReference>
<evidence type="ECO:0000313" key="12">
    <source>
        <dbReference type="EMBL" id="TIA90442.1"/>
    </source>
</evidence>
<dbReference type="GO" id="GO:0005774">
    <property type="term" value="C:vacuolar membrane"/>
    <property type="evidence" value="ECO:0007669"/>
    <property type="project" value="UniProtKB-ARBA"/>
</dbReference>
<feature type="compositionally biased region" description="Polar residues" evidence="9">
    <location>
        <begin position="586"/>
        <end position="595"/>
    </location>
</feature>
<dbReference type="CDD" id="cd16859">
    <property type="entry name" value="ING_ING4_5"/>
    <property type="match status" value="1"/>
</dbReference>
<feature type="transmembrane region" description="Helical" evidence="10">
    <location>
        <begin position="949"/>
        <end position="969"/>
    </location>
</feature>
<dbReference type="GO" id="GO:0006874">
    <property type="term" value="P:intracellular calcium ion homeostasis"/>
    <property type="evidence" value="ECO:0007669"/>
    <property type="project" value="TreeGrafter"/>
</dbReference>
<dbReference type="EMBL" id="SPNW01000019">
    <property type="protein sequence ID" value="TIA90442.1"/>
    <property type="molecule type" value="Genomic_DNA"/>
</dbReference>
<evidence type="ECO:0000256" key="6">
    <source>
        <dbReference type="ARBA" id="ARBA00022989"/>
    </source>
</evidence>
<feature type="compositionally biased region" description="Low complexity" evidence="9">
    <location>
        <begin position="574"/>
        <end position="585"/>
    </location>
</feature>
<evidence type="ECO:0000256" key="4">
    <source>
        <dbReference type="ARBA" id="ARBA00022553"/>
    </source>
</evidence>
<keyword evidence="8 10" id="KW-0472">Membrane</keyword>
<accession>A0A4T0FPH9</accession>
<feature type="region of interest" description="Disordered" evidence="9">
    <location>
        <begin position="159"/>
        <end position="270"/>
    </location>
</feature>
<dbReference type="InterPro" id="IPR004713">
    <property type="entry name" value="CaH_exchang"/>
</dbReference>
<evidence type="ECO:0000259" key="11">
    <source>
        <dbReference type="SMART" id="SM01408"/>
    </source>
</evidence>
<evidence type="ECO:0000313" key="13">
    <source>
        <dbReference type="Proteomes" id="UP000310189"/>
    </source>
</evidence>
<comment type="caution">
    <text evidence="12">The sequence shown here is derived from an EMBL/GenBank/DDBJ whole genome shotgun (WGS) entry which is preliminary data.</text>
</comment>
<evidence type="ECO:0000256" key="2">
    <source>
        <dbReference type="ARBA" id="ARBA00008170"/>
    </source>
</evidence>
<dbReference type="FunFam" id="1.20.1420.30:FF:000014">
    <property type="entry name" value="Cation/H+ exchanger protein 2"/>
    <property type="match status" value="1"/>
</dbReference>
<proteinExistence type="inferred from homology"/>
<feature type="region of interest" description="Disordered" evidence="9">
    <location>
        <begin position="1010"/>
        <end position="1069"/>
    </location>
</feature>
<evidence type="ECO:0000256" key="3">
    <source>
        <dbReference type="ARBA" id="ARBA00022448"/>
    </source>
</evidence>
<dbReference type="Pfam" id="PF03733">
    <property type="entry name" value="YccF"/>
    <property type="match status" value="1"/>
</dbReference>
<dbReference type="Gene3D" id="1.20.1420.30">
    <property type="entry name" value="NCX, central ion-binding region"/>
    <property type="match status" value="2"/>
</dbReference>
<feature type="compositionally biased region" description="Acidic residues" evidence="9">
    <location>
        <begin position="425"/>
        <end position="434"/>
    </location>
</feature>
<dbReference type="InterPro" id="IPR004837">
    <property type="entry name" value="NaCa_Exmemb"/>
</dbReference>
<dbReference type="PANTHER" id="PTHR31503:SF10">
    <property type="entry name" value="VNX1 PROTEIN"/>
    <property type="match status" value="1"/>
</dbReference>
<feature type="transmembrane region" description="Helical" evidence="10">
    <location>
        <begin position="1276"/>
        <end position="1296"/>
    </location>
</feature>
<feature type="region of interest" description="Disordered" evidence="9">
    <location>
        <begin position="1101"/>
        <end position="1139"/>
    </location>
</feature>
<comment type="similarity">
    <text evidence="2">Belongs to the Ca(2+):cation antiporter (CaCA) (TC 2.A.19) family.</text>
</comment>
<feature type="transmembrane region" description="Helical" evidence="10">
    <location>
        <begin position="1215"/>
        <end position="1234"/>
    </location>
</feature>
<dbReference type="OrthoDB" id="16982at2759"/>
<dbReference type="InterPro" id="IPR024610">
    <property type="entry name" value="ING_N_histone-binding"/>
</dbReference>
<comment type="subcellular location">
    <subcellularLocation>
        <location evidence="1">Endomembrane system</location>
        <topology evidence="1">Multi-pass membrane protein</topology>
    </subcellularLocation>
</comment>
<reference evidence="12 13" key="1">
    <citation type="submission" date="2019-03" db="EMBL/GenBank/DDBJ databases">
        <title>Sequencing 23 genomes of Wallemia ichthyophaga.</title>
        <authorList>
            <person name="Gostincar C."/>
        </authorList>
    </citation>
    <scope>NUCLEOTIDE SEQUENCE [LARGE SCALE GENOMIC DNA]</scope>
    <source>
        <strain evidence="12 13">EXF-5753</strain>
    </source>
</reference>
<feature type="transmembrane region" description="Helical" evidence="10">
    <location>
        <begin position="497"/>
        <end position="521"/>
    </location>
</feature>
<dbReference type="GO" id="GO:0015369">
    <property type="term" value="F:calcium:proton antiporter activity"/>
    <property type="evidence" value="ECO:0007669"/>
    <property type="project" value="TreeGrafter"/>
</dbReference>
<dbReference type="Pfam" id="PF12998">
    <property type="entry name" value="ING"/>
    <property type="match status" value="1"/>
</dbReference>
<sequence length="1340" mass="147470">MASTSAGTSTHELHSLNLLHAYLDTLDAIPNELSRQFNELRVADAALSNSRQTMITRLNALNASLEDDSISPKDRFLALRDASEIVKQFKLNQDEKIKIVTATCESILAHTGYMDHVLLHFLLHDPSLFPPAPLFPPSGTNLQRLFARAMLSLSPNAINGRRRALQPPPTAMYNGESRKRPLSTSMNQQGSNKVPSRRVPTMSGAGPRSAMSQRRNDSPISNSPNPSEIYGNKATTVRQIEKSSQQRRPNGSGSQVLYSPPPSPYQYNQIPQPAYQQNYVQQPYTASRMAETTNAYDLAQEPSYDEVDNGQGGGENDADEARYCYCNGVSYGQMIGCDDEQCQREWFHIARSSSIAARHSRQSSYSASGAGDINDAVDADDARRPRTPSRQAQTRRQQSKSTLRHQSIPPQDEESSSEELRNPSDENDDAEVDDEDLPAHELTLKERQNAINIEHPFGLPIWKPALYKKSRSVTVAADNALHSEPTSHPSSFTMANVAWLLLAGWWLSLLCYLASGVLFLVEWSKEDSQWVTLLYDLAWYICWPFGGKYVEGAGRDSESDNEREREHNDNQTAQQSNSQSDESSSLINDNGPRSPQRMTSYGAVLENISQHKAQPQKVRLAEWVYYTVLVTVLAPPLYIVSALTFFAVIPIPMGKLLYELIGYLYTCPTQIRFRPAPKVLLPTPATDHDDSSVPPNRFTVPKLKAGQSLPPTKHGETSTVLLCVYNAGSTRYYKFTVGGVNIFFVNLMPLVFLVILDAYLLQPYVEKKGITSGVLAMLTSRSLLFVLSLASVIPLSYFIGMAVASISAQSSIGVGSVINATFGSLIEILIYSFALKESKASLVEGSLVGSVLAGVLLMPGVSMCAGALRRKELRFNAKAAGVTSTMLIMAIIGTLTPTLFYQTYGSSQLVCKGCPKDLPLDTPWSCKRCFYQHVDPHTDPFYQENVKDLMYFCAAVLVLSYLVGLWFSLRTHASQIWQNPQQLMQQMEGVQNAQPNPAALHPQHRASFFKKGGLPVTNEPPATPRKQAPTRPATSTLQKPQPQAHSQLQATQSQSQPQLHMQPSSTNIQMRGSQPTLVQMPPSLAGEDFSRAIVAEDPHMARPPSVAQSVPDGSVGGPSTQAAQEGGHGEVGGHEAPEWSRTTSSTVLLTCTLLYAAIAEILVNEVDVVLEGSGIPEKFLGISLFALVPNTTEFMNAMSFAINGNIALSMEISSAYALQVCLLQIPAMVLFSALTTNVDTPPENVFVLIFPRWDAIAIIFAVFLLTYMLTESRSNYYRGTILILSYLVLTAGFFFAPIRSHDNGGDVISALQSTPGVVCSDNELHYYQTIWIGLRSMFNM</sequence>
<feature type="compositionally biased region" description="Polar residues" evidence="9">
    <location>
        <begin position="233"/>
        <end position="253"/>
    </location>
</feature>
<dbReference type="GO" id="GO:0012505">
    <property type="term" value="C:endomembrane system"/>
    <property type="evidence" value="ECO:0007669"/>
    <property type="project" value="UniProtKB-SubCell"/>
</dbReference>
<dbReference type="InterPro" id="IPR044880">
    <property type="entry name" value="NCX_ion-bd_dom_sf"/>
</dbReference>
<feature type="transmembrane region" description="Helical" evidence="10">
    <location>
        <begin position="880"/>
        <end position="900"/>
    </location>
</feature>
<feature type="compositionally biased region" description="Low complexity" evidence="9">
    <location>
        <begin position="218"/>
        <end position="227"/>
    </location>
</feature>
<evidence type="ECO:0000256" key="9">
    <source>
        <dbReference type="SAM" id="MobiDB-lite"/>
    </source>
</evidence>
<organism evidence="12 13">
    <name type="scientific">Wallemia hederae</name>
    <dbReference type="NCBI Taxonomy" id="1540922"/>
    <lineage>
        <taxon>Eukaryota</taxon>
        <taxon>Fungi</taxon>
        <taxon>Dikarya</taxon>
        <taxon>Basidiomycota</taxon>
        <taxon>Wallemiomycotina</taxon>
        <taxon>Wallemiomycetes</taxon>
        <taxon>Wallemiales</taxon>
        <taxon>Wallemiaceae</taxon>
        <taxon>Wallemia</taxon>
    </lineage>
</organism>
<dbReference type="InterPro" id="IPR011011">
    <property type="entry name" value="Znf_FYVE_PHD"/>
</dbReference>
<dbReference type="Proteomes" id="UP000310189">
    <property type="component" value="Unassembled WGS sequence"/>
</dbReference>
<keyword evidence="5 10" id="KW-0812">Transmembrane</keyword>
<feature type="compositionally biased region" description="Polar residues" evidence="9">
    <location>
        <begin position="182"/>
        <end position="194"/>
    </location>
</feature>
<keyword evidence="6 10" id="KW-1133">Transmembrane helix</keyword>
<dbReference type="InterPro" id="IPR005185">
    <property type="entry name" value="YccF"/>
</dbReference>
<feature type="region of interest" description="Disordered" evidence="9">
    <location>
        <begin position="554"/>
        <end position="595"/>
    </location>
</feature>
<feature type="region of interest" description="Disordered" evidence="9">
    <location>
        <begin position="357"/>
        <end position="434"/>
    </location>
</feature>
<feature type="compositionally biased region" description="Basic and acidic residues" evidence="9">
    <location>
        <begin position="554"/>
        <end position="569"/>
    </location>
</feature>
<evidence type="ECO:0000256" key="5">
    <source>
        <dbReference type="ARBA" id="ARBA00022692"/>
    </source>
</evidence>
<evidence type="ECO:0000256" key="1">
    <source>
        <dbReference type="ARBA" id="ARBA00004127"/>
    </source>
</evidence>
<dbReference type="InterPro" id="IPR013083">
    <property type="entry name" value="Znf_RING/FYVE/PHD"/>
</dbReference>
<dbReference type="Gene3D" id="3.30.40.10">
    <property type="entry name" value="Zinc/RING finger domain, C3HC4 (zinc finger)"/>
    <property type="match status" value="1"/>
</dbReference>
<feature type="transmembrane region" description="Helical" evidence="10">
    <location>
        <begin position="816"/>
        <end position="835"/>
    </location>
</feature>